<sequence>MPVSVLRRICCTLLLASSTMVLTACGSQTSWWRINIATLSLDGLTLTAELAFGEPKADGTHCEKVTDTEVVESPSQVILGVRVLNSCAPSFPWDQRNIAGMEYSFPVKLKLKEPLAGRVVLDRESGLPVKVEKSNNEP</sequence>
<accession>A0A7W9MJJ3</accession>
<comment type="caution">
    <text evidence="2">The sequence shown here is derived from an EMBL/GenBank/DDBJ whole genome shotgun (WGS) entry which is preliminary data.</text>
</comment>
<keyword evidence="3" id="KW-1185">Reference proteome</keyword>
<reference evidence="2 3" key="1">
    <citation type="submission" date="2020-08" db="EMBL/GenBank/DDBJ databases">
        <title>Sequencing the genomes of 1000 actinobacteria strains.</title>
        <authorList>
            <person name="Klenk H.-P."/>
        </authorList>
    </citation>
    <scope>NUCLEOTIDE SEQUENCE [LARGE SCALE GENOMIC DNA]</scope>
    <source>
        <strain evidence="2 3">DSM 46887</strain>
    </source>
</reference>
<name>A0A7W9MJJ3_9ACTN</name>
<dbReference type="EMBL" id="JACHMP010000001">
    <property type="protein sequence ID" value="MBB5823287.1"/>
    <property type="molecule type" value="Genomic_DNA"/>
</dbReference>
<proteinExistence type="predicted"/>
<evidence type="ECO:0008006" key="4">
    <source>
        <dbReference type="Google" id="ProtNLM"/>
    </source>
</evidence>
<protein>
    <recommendedName>
        <fullName evidence="4">Lipoprotein</fullName>
    </recommendedName>
</protein>
<feature type="chain" id="PRO_5038634345" description="Lipoprotein" evidence="1">
    <location>
        <begin position="24"/>
        <end position="138"/>
    </location>
</feature>
<dbReference type="PROSITE" id="PS51257">
    <property type="entry name" value="PROKAR_LIPOPROTEIN"/>
    <property type="match status" value="1"/>
</dbReference>
<evidence type="ECO:0000313" key="2">
    <source>
        <dbReference type="EMBL" id="MBB5823287.1"/>
    </source>
</evidence>
<evidence type="ECO:0000313" key="3">
    <source>
        <dbReference type="Proteomes" id="UP000540685"/>
    </source>
</evidence>
<organism evidence="2 3">
    <name type="scientific">Streptosporangium becharense</name>
    <dbReference type="NCBI Taxonomy" id="1816182"/>
    <lineage>
        <taxon>Bacteria</taxon>
        <taxon>Bacillati</taxon>
        <taxon>Actinomycetota</taxon>
        <taxon>Actinomycetes</taxon>
        <taxon>Streptosporangiales</taxon>
        <taxon>Streptosporangiaceae</taxon>
        <taxon>Streptosporangium</taxon>
    </lineage>
</organism>
<dbReference type="AlphaFoldDB" id="A0A7W9MJJ3"/>
<evidence type="ECO:0000256" key="1">
    <source>
        <dbReference type="SAM" id="SignalP"/>
    </source>
</evidence>
<keyword evidence="1" id="KW-0732">Signal</keyword>
<dbReference type="RefSeq" id="WP_184540340.1">
    <property type="nucleotide sequence ID" value="NZ_JACHMP010000001.1"/>
</dbReference>
<gene>
    <name evidence="2" type="ORF">F4562_006349</name>
</gene>
<dbReference type="Proteomes" id="UP000540685">
    <property type="component" value="Unassembled WGS sequence"/>
</dbReference>
<feature type="signal peptide" evidence="1">
    <location>
        <begin position="1"/>
        <end position="23"/>
    </location>
</feature>